<feature type="transmembrane region" description="Helical" evidence="5">
    <location>
        <begin position="111"/>
        <end position="132"/>
    </location>
</feature>
<evidence type="ECO:0000256" key="2">
    <source>
        <dbReference type="ARBA" id="ARBA00022692"/>
    </source>
</evidence>
<dbReference type="OrthoDB" id="3430313at2"/>
<feature type="transmembrane region" description="Helical" evidence="5">
    <location>
        <begin position="44"/>
        <end position="65"/>
    </location>
</feature>
<dbReference type="RefSeq" id="WP_121787099.1">
    <property type="nucleotide sequence ID" value="NZ_CP033073.1"/>
</dbReference>
<protein>
    <recommendedName>
        <fullName evidence="6">Methylamine utilisation protein MauE domain-containing protein</fullName>
    </recommendedName>
</protein>
<feature type="transmembrane region" description="Helical" evidence="5">
    <location>
        <begin position="71"/>
        <end position="90"/>
    </location>
</feature>
<evidence type="ECO:0000256" key="4">
    <source>
        <dbReference type="ARBA" id="ARBA00023136"/>
    </source>
</evidence>
<proteinExistence type="predicted"/>
<sequence length="175" mass="18843">MGPAAAFGQVILAVIFGWSAILKFRGFDVFRRHLRDTAPVLPALAAYMAPVVIGGELCITASLLIPPFYWIGLLLAEVSLAGFTGYLIYLMRTRPTVSCGCSGTKGDPVSWVHVVRNVTLMLVGGVSGWAMMQAHSLSLAYYLVLVPPGTAIGVMLFNLNAVTMFFFGTGNIRRV</sequence>
<dbReference type="InterPro" id="IPR009908">
    <property type="entry name" value="Methylamine_util_MauE"/>
</dbReference>
<organism evidence="7 8">
    <name type="scientific">Streptomyces dangxiongensis</name>
    <dbReference type="NCBI Taxonomy" id="1442032"/>
    <lineage>
        <taxon>Bacteria</taxon>
        <taxon>Bacillati</taxon>
        <taxon>Actinomycetota</taxon>
        <taxon>Actinomycetes</taxon>
        <taxon>Kitasatosporales</taxon>
        <taxon>Streptomycetaceae</taxon>
        <taxon>Streptomyces</taxon>
    </lineage>
</organism>
<evidence type="ECO:0000256" key="1">
    <source>
        <dbReference type="ARBA" id="ARBA00004141"/>
    </source>
</evidence>
<dbReference type="EMBL" id="CP033073">
    <property type="protein sequence ID" value="AYN39611.1"/>
    <property type="molecule type" value="Genomic_DNA"/>
</dbReference>
<keyword evidence="3 5" id="KW-1133">Transmembrane helix</keyword>
<keyword evidence="2 5" id="KW-0812">Transmembrane</keyword>
<dbReference type="GO" id="GO:0016020">
    <property type="term" value="C:membrane"/>
    <property type="evidence" value="ECO:0007669"/>
    <property type="project" value="UniProtKB-SubCell"/>
</dbReference>
<reference evidence="7 8" key="1">
    <citation type="submission" date="2018-10" db="EMBL/GenBank/DDBJ databases">
        <title>The genome of Streptomyces dangxiongensis Z022.</title>
        <authorList>
            <person name="Zhang B."/>
        </authorList>
    </citation>
    <scope>NUCLEOTIDE SEQUENCE [LARGE SCALE GENOMIC DNA]</scope>
    <source>
        <strain evidence="7 8">Z022</strain>
    </source>
</reference>
<feature type="transmembrane region" description="Helical" evidence="5">
    <location>
        <begin position="6"/>
        <end position="24"/>
    </location>
</feature>
<evidence type="ECO:0000256" key="5">
    <source>
        <dbReference type="SAM" id="Phobius"/>
    </source>
</evidence>
<dbReference type="GO" id="GO:0030416">
    <property type="term" value="P:methylamine metabolic process"/>
    <property type="evidence" value="ECO:0007669"/>
    <property type="project" value="InterPro"/>
</dbReference>
<keyword evidence="8" id="KW-1185">Reference proteome</keyword>
<accession>A0A3G2JDC9</accession>
<dbReference type="Pfam" id="PF07291">
    <property type="entry name" value="MauE"/>
    <property type="match status" value="1"/>
</dbReference>
<gene>
    <name evidence="7" type="ORF">D9753_12530</name>
</gene>
<evidence type="ECO:0000313" key="8">
    <source>
        <dbReference type="Proteomes" id="UP000268329"/>
    </source>
</evidence>
<evidence type="ECO:0000313" key="7">
    <source>
        <dbReference type="EMBL" id="AYN39611.1"/>
    </source>
</evidence>
<evidence type="ECO:0000256" key="3">
    <source>
        <dbReference type="ARBA" id="ARBA00022989"/>
    </source>
</evidence>
<dbReference type="Proteomes" id="UP000268329">
    <property type="component" value="Chromosome"/>
</dbReference>
<dbReference type="KEGG" id="sdd:D9753_12530"/>
<feature type="domain" description="Methylamine utilisation protein MauE" evidence="6">
    <location>
        <begin position="4"/>
        <end position="129"/>
    </location>
</feature>
<feature type="transmembrane region" description="Helical" evidence="5">
    <location>
        <begin position="144"/>
        <end position="167"/>
    </location>
</feature>
<comment type="subcellular location">
    <subcellularLocation>
        <location evidence="1">Membrane</location>
        <topology evidence="1">Multi-pass membrane protein</topology>
    </subcellularLocation>
</comment>
<dbReference type="AlphaFoldDB" id="A0A3G2JDC9"/>
<evidence type="ECO:0000259" key="6">
    <source>
        <dbReference type="Pfam" id="PF07291"/>
    </source>
</evidence>
<name>A0A3G2JDC9_9ACTN</name>
<dbReference type="UniPathway" id="UPA00895"/>
<keyword evidence="4 5" id="KW-0472">Membrane</keyword>